<comment type="similarity">
    <text evidence="1">Belongs to the serine-aspartate repeat-containing protein (SDr) family.</text>
</comment>
<feature type="domain" description="Fibronectin type-III" evidence="4">
    <location>
        <begin position="2218"/>
        <end position="2310"/>
    </location>
</feature>
<keyword evidence="3" id="KW-0732">Signal</keyword>
<keyword evidence="2" id="KW-0964">Secreted</keyword>
<gene>
    <name evidence="5" type="ORF">ACFQPF_00375</name>
</gene>
<feature type="domain" description="Fibronectin type-III" evidence="4">
    <location>
        <begin position="1730"/>
        <end position="1791"/>
    </location>
</feature>
<evidence type="ECO:0000256" key="2">
    <source>
        <dbReference type="ARBA" id="ARBA00022525"/>
    </source>
</evidence>
<feature type="domain" description="Fibronectin type-III" evidence="4">
    <location>
        <begin position="502"/>
        <end position="592"/>
    </location>
</feature>
<dbReference type="Proteomes" id="UP001596549">
    <property type="component" value="Unassembled WGS sequence"/>
</dbReference>
<protein>
    <submittedName>
        <fullName evidence="5">Carboxypeptidase regulatory-like domain-containing protein</fullName>
    </submittedName>
</protein>
<keyword evidence="6" id="KW-1185">Reference proteome</keyword>
<dbReference type="NCBIfam" id="TIGR04183">
    <property type="entry name" value="Por_Secre_tail"/>
    <property type="match status" value="1"/>
</dbReference>
<dbReference type="SUPFAM" id="SSF49478">
    <property type="entry name" value="Cna protein B-type domain"/>
    <property type="match status" value="1"/>
</dbReference>
<dbReference type="SUPFAM" id="SSF49464">
    <property type="entry name" value="Carboxypeptidase regulatory domain-like"/>
    <property type="match status" value="16"/>
</dbReference>
<dbReference type="Pfam" id="PF13620">
    <property type="entry name" value="CarboxypepD_reg"/>
    <property type="match status" value="38"/>
</dbReference>
<dbReference type="SMART" id="SM00060">
    <property type="entry name" value="FN3"/>
    <property type="match status" value="5"/>
</dbReference>
<dbReference type="RefSeq" id="WP_379744814.1">
    <property type="nucleotide sequence ID" value="NZ_JBHTCP010000002.1"/>
</dbReference>
<organism evidence="5 6">
    <name type="scientific">Fictibacillus iocasae</name>
    <dbReference type="NCBI Taxonomy" id="2715437"/>
    <lineage>
        <taxon>Bacteria</taxon>
        <taxon>Bacillati</taxon>
        <taxon>Bacillota</taxon>
        <taxon>Bacilli</taxon>
        <taxon>Bacillales</taxon>
        <taxon>Fictibacillaceae</taxon>
        <taxon>Fictibacillus</taxon>
    </lineage>
</organism>
<dbReference type="EMBL" id="JBHTCP010000002">
    <property type="protein sequence ID" value="MFC7370130.1"/>
    <property type="molecule type" value="Genomic_DNA"/>
</dbReference>
<dbReference type="InterPro" id="IPR003961">
    <property type="entry name" value="FN3_dom"/>
</dbReference>
<feature type="domain" description="Fibronectin type-III" evidence="4">
    <location>
        <begin position="1439"/>
        <end position="1530"/>
    </location>
</feature>
<name>A0ABW2NKQ8_9BACL</name>
<dbReference type="Gene3D" id="2.60.40.1120">
    <property type="entry name" value="Carboxypeptidase-like, regulatory domain"/>
    <property type="match status" value="38"/>
</dbReference>
<evidence type="ECO:0000256" key="1">
    <source>
        <dbReference type="ARBA" id="ARBA00007257"/>
    </source>
</evidence>
<proteinExistence type="inferred from homology"/>
<reference evidence="6" key="1">
    <citation type="journal article" date="2019" name="Int. J. Syst. Evol. Microbiol.">
        <title>The Global Catalogue of Microorganisms (GCM) 10K type strain sequencing project: providing services to taxonomists for standard genome sequencing and annotation.</title>
        <authorList>
            <consortium name="The Broad Institute Genomics Platform"/>
            <consortium name="The Broad Institute Genome Sequencing Center for Infectious Disease"/>
            <person name="Wu L."/>
            <person name="Ma J."/>
        </authorList>
    </citation>
    <scope>NUCLEOTIDE SEQUENCE [LARGE SCALE GENOMIC DNA]</scope>
    <source>
        <strain evidence="6">NBRC 106396</strain>
    </source>
</reference>
<accession>A0ABW2NKQ8</accession>
<evidence type="ECO:0000256" key="3">
    <source>
        <dbReference type="ARBA" id="ARBA00022729"/>
    </source>
</evidence>
<dbReference type="SUPFAM" id="SSF49452">
    <property type="entry name" value="Starch-binding domain-like"/>
    <property type="match status" value="21"/>
</dbReference>
<comment type="caution">
    <text evidence="5">The sequence shown here is derived from an EMBL/GenBank/DDBJ whole genome shotgun (WGS) entry which is preliminary data.</text>
</comment>
<sequence length="3710" mass="376197">MPFPPGLQFSPILFGTGFIYDSAGDESPGSTDLVGTAAQFPAAYVAYDETNVYFRIRVNEDPRNSAQTGFRNFAWGVLINTNGVAGTYQWLISVSGNSNRVNIIRNTTQLVNNWNDPAEGTGGGTPNKTYPIVNFDVARVSSVTDGSNFSGNPDFFIDFFVPAADLFTLLGINANSSLRFVIFSSANDNNFNKDSLRANEGFQFASAFTNPVTPNDVNVKANLTVVKQQTGGPTSAFTGQLNTYSGTITVTNTGKNQAINVFATDVFGFDQLSTYSTTSVSRGTAVFDPNTNVLSWNIGNIPANQNAILAFTASGIYTTAGTRPLDTVTVTGTDSFTGTVLPQKQATVNITVTASGGVAGQITNSANGQPIPGATVQLRTTGGALVAQTTANGTGFYGFSNISPGTYNLVVSSPTFQTATVSTTIVSNQTTTTNVALAPVPGNINGSVTAAGGGAISGATVRLVDTFGVTIATATTNAGGFYSFVNVTPGTYTLNVTANTFQSASRSIILDNAETETANFVLQPSPGTINGTVTSTTGAPISGALVEILNLNGQVVTSTTTNGSGQYSVANLAPGTYQVRISAANFNTVQIGAQVSAGQTTTVTAQLTPNPGSLSGTVTDQETGAPLVGASVRVVDNSGFTIATATTGAGGTYSISSLPPGSYAVTFGQEGYASQTIGAIITSNQTTQVNAQLRKEAGRLQGTVTNTGGTPLANASIQVFQNNNIVATTTTNASGFYQINNLAPGVYIVNASAPTFVTQQLGATINDQLTTVLNFQLQDNPGTLTGTVTDTGGVPISGASVLVTNNSGVLVGRGLTDNNGSYTITNLLAGSYIAIATADNYQAAQNGVVINEGALTTSNFQLAPNPISITGTVTNTQTGTPISGANVQVRINDANGNTIATTLTDSNGVYLVNNLAPGVYTIVISANDFQTNFATVNIPPGGQGIANIGLTPNPGRIQGLIFNATNNQPIPGAIVNITDINSTLIATTVTDSVGNFTVDGLPPGSYTLGAIAENFQNNFTGVIVFAGATTPRSLGLQPNPGSIQGTITPGVSGTVVELFTADNLFVDSVVTDETGNYIFNNLAPGSYNVVASAANFSTERAGAFVQSNQVTTVNLTLQPNPASVSGTVTDLNGVPIGNATIRVLDSNEVIIGTAGTDVNGNYIVEGLPPGSFTVIVTAPDFSSSFTGIAVSPGENLTNINFNLTPDSGSIAGQITNSTTGSPIVGATIVVRTTTGVFVASLPSGPFGNYVIEGLAPGSYNLTVSQDNFATQVIGATVQSNTQTAANVALVPSVGRISGTVTTNAGTPITGSNIQVKLYNDQDVLIQTLLAEPDGTFVFTDLAPGNYTVNANAPTFAANTVAAIVNANVTTAITVPLSGLPATLTGSVSNSQTGDPIAGATVTVQNFNGVVLATTVSGQDGTFEFTNLPAGTLEVTGIAPSFGTDSRQVTVTQGGTATTFLALTPNPGTLHGFITDLFSGLPIQGANVVVTDSTAAVVGTAVTDNRGEYTVPNLAPGRYIVNVSALNYGDELSSVDVPADTTVVLSFALRSNPGTVSGQVIDNDTNQPIEGATVRLRQFSPTGVIIATQITNALGNYLFTNVTAESYAVTATAQGFTSDAASFVITPGEQEVVNLFLESLPSTVRGTVIDAVTGSPLPDTLMRLVDSNGVLVRAIQTDANGQYLIDALNPGTYTLTAINSTYQRETLGFTVGRDDVATVNFALQPNAGFLTGVITDNTTGTPLSGATVNIYFAQSSTLVARPITDGFGQYQTNGLTPGSYTITATANNYGTSTVGATIFSDQTTTADLSLNPFPSSISGTVFTPEGTPLTNASIRVIDSNGVVVATGITGADGTYAISNLPQGSFTIVANATDFSNSSIGVTLTPGLVVSGINFTLERNSGTIVGRVTVAETGLPIAGANVSFFQNNTLIGSTATDSDGFYSSGTIAPGSYIVQASRDGFATNNTGAVVNSGQTTTANITLSTLTGTLSGSVIDTDGNPITGSGTIIQVINESGIVQQTVAADNNGNFIINNLLPGTYILNVTATNFATGNVTVTVVENQTTNVIVALASLPATLTGLVADPTTGNPISGASVTVTDQNGVFISSGTTDNNGGFVIQNLPAGTFNVTANASGFGTDSRSVTLTPGETEFTQLSLLPNPGSITGIIRDAAGTPVAGATVRVLDSTGAFVATVLSDSSGLYLVPGLSAGSYQVNVNAEGFQTVVEGAQVVSNTATTLNITLSTVPPGAVQGIVTSSVTGLPIAGASVQIRLLSPSGPIFATTLTDPEGEFFVHGLQPNTQYSAIVNGTNFGIQSQTFTAVSGETISLAFSLTPNPATVTGQVVGSDGTPLVNSVVRLVDSVTGAVLVETQTDRLGVYTIPDFDPGTYNLVASNPPVFQSQVSTFTASAGETVTVNFILQPNPGSLTGTVTTTAGVPIAGAVVELLQGTIPLLTTITNSLGGYSFEGVAPGSYTATATAANFTTATQQVTIEANEESVQNFALAPNPGSVSGTVTSSTGGPVSGASVRVLDQLGNVIANATTALNGTYSITNLPVGTFNVLASAEGFPNESRSLSISAGQNVTGFDFVLQGAVAPASVSGAVLDENGQTVANATVQILDSLNNVIGTTVADAFGNFSVSNLPSGSFTVRASAAGFAPGFTGITLAAGQDLSDVIVRLTSIASPGTITGLVQDPSGIPIPGAAIVIRDQSNVVIGTANTDANGAFTVSGLAAGSYTVVASADNFGTNTVSTSVSAGGTSNVVITLSVNPGTVTGQVTNAVTGTPIAGTSIRIADSAGTTVAETATDENGNYTVTNLSPGDYRAVAVNPAFQVAIEAFSLTPGETEIINFALLPAPGTVIGNVVDAETGEIIPGATIEVLSNLVVIASAAVNNLADYIIGGLPEGLVTIRANAPGYATETFTINVISGEIITQNFSLLSSPGSISGTVTDAAGVAVVGATVQAFDSIGNLIGTAATDQNGDYTIPNLPSGNITVIASAQGFANASTEVTLARGQNLLDVDLAFPSGLPASVSGTVTNEAGVPISGATIQILDEDGNLIGTATSDSNGDYTIPNLPAGSFTVFVSAVGFQNESLGITLAVGQDLTDVDFALAAIGAPGTLSGQVTNATGTPIVDTLVTVRDENGFVVATATTGPDGTYTITGLDPGTVTVTFTAVNFSTFVGTAFIEEGQVTILNALLTSNPGFITGTVTDAATGLPLGGTTVRILDEAGNILAELITDASGAFTSPGLAAGSYTVVVINPDYQGFVTDITLASGETVTLNIALQANPGSITGSVVNALTGLPIAGAFVEVFLGFTPLISGFTDLNGNFTFEGLPEGLLTVTASAPSFAIDSEDVTVFAGEQSIVNLALIENPASVSGQVVTSTGTPVANATVRAVDQAGQIIATVTTDSLGQFTFDNLPPGVITLLASADGFPSSSTDVTLEPGEVLTGVLLILQETVTSAISGNVIDTNGNPVAGAVVSVFDENGNLAGTAITDENGGYTVDNLPSGTLTVNVTALNFVDQSRDIFLDPGQILPDVDFILSPVTGFGSLSGTVTDNRGRPVAGALVEIRNANGALVDTEITNEAGSFFSDGLAAGGYTVTVTAAGFSPASVSIEIFVDQTTNVNIPLTSIVPPVPPVPPSPGPAQPSNKLFLINTGTGQPLYLGGLTFPTEFVLVRQDVSTGLTIFTYQDVNANGDIVSRTYVTDLSCFSVVYKV</sequence>
<dbReference type="Gene3D" id="2.60.40.1170">
    <property type="entry name" value="Mu homology domain, subdomain B"/>
    <property type="match status" value="1"/>
</dbReference>
<dbReference type="InterPro" id="IPR026444">
    <property type="entry name" value="Secre_tail"/>
</dbReference>
<dbReference type="InterPro" id="IPR008969">
    <property type="entry name" value="CarboxyPept-like_regulatory"/>
</dbReference>
<evidence type="ECO:0000313" key="6">
    <source>
        <dbReference type="Proteomes" id="UP001596549"/>
    </source>
</evidence>
<dbReference type="PANTHER" id="PTHR36108">
    <property type="entry name" value="COLOSSIN-B-RELATED"/>
    <property type="match status" value="1"/>
</dbReference>
<evidence type="ECO:0000313" key="5">
    <source>
        <dbReference type="EMBL" id="MFC7370130.1"/>
    </source>
</evidence>
<dbReference type="PANTHER" id="PTHR36108:SF13">
    <property type="entry name" value="COLOSSIN-B-RELATED"/>
    <property type="match status" value="1"/>
</dbReference>
<dbReference type="InterPro" id="IPR013784">
    <property type="entry name" value="Carb-bd-like_fold"/>
</dbReference>
<feature type="domain" description="Fibronectin type-III" evidence="4">
    <location>
        <begin position="1957"/>
        <end position="2051"/>
    </location>
</feature>
<evidence type="ECO:0000259" key="4">
    <source>
        <dbReference type="SMART" id="SM00060"/>
    </source>
</evidence>